<evidence type="ECO:0000313" key="8">
    <source>
        <dbReference type="Proteomes" id="UP001497525"/>
    </source>
</evidence>
<keyword evidence="4 6" id="KW-0472">Membrane</keyword>
<dbReference type="AlphaFoldDB" id="A0AAV2TEC6"/>
<feature type="transmembrane region" description="Helical" evidence="6">
    <location>
        <begin position="162"/>
        <end position="183"/>
    </location>
</feature>
<protein>
    <submittedName>
        <fullName evidence="7">Uncharacterized protein</fullName>
    </submittedName>
</protein>
<dbReference type="EMBL" id="CAXLJL010000194">
    <property type="protein sequence ID" value="CAL5134366.1"/>
    <property type="molecule type" value="Genomic_DNA"/>
</dbReference>
<dbReference type="InterPro" id="IPR023271">
    <property type="entry name" value="Aquaporin-like"/>
</dbReference>
<evidence type="ECO:0000313" key="7">
    <source>
        <dbReference type="EMBL" id="CAL5134366.1"/>
    </source>
</evidence>
<keyword evidence="3 6" id="KW-1133">Transmembrane helix</keyword>
<dbReference type="PANTHER" id="PTHR21191:SF16">
    <property type="entry name" value="AQUAPORIN"/>
    <property type="match status" value="1"/>
</dbReference>
<evidence type="ECO:0000256" key="1">
    <source>
        <dbReference type="ARBA" id="ARBA00004141"/>
    </source>
</evidence>
<evidence type="ECO:0000256" key="6">
    <source>
        <dbReference type="SAM" id="Phobius"/>
    </source>
</evidence>
<dbReference type="GO" id="GO:0016020">
    <property type="term" value="C:membrane"/>
    <property type="evidence" value="ECO:0007669"/>
    <property type="project" value="UniProtKB-SubCell"/>
</dbReference>
<dbReference type="PANTHER" id="PTHR21191">
    <property type="entry name" value="AQUAPORIN"/>
    <property type="match status" value="1"/>
</dbReference>
<feature type="compositionally biased region" description="Basic residues" evidence="5">
    <location>
        <begin position="405"/>
        <end position="421"/>
    </location>
</feature>
<feature type="transmembrane region" description="Helical" evidence="6">
    <location>
        <begin position="122"/>
        <end position="142"/>
    </location>
</feature>
<feature type="compositionally biased region" description="Polar residues" evidence="5">
    <location>
        <begin position="462"/>
        <end position="474"/>
    </location>
</feature>
<dbReference type="InterPro" id="IPR051883">
    <property type="entry name" value="AQP11/12_channel"/>
</dbReference>
<dbReference type="Gene3D" id="1.20.1080.10">
    <property type="entry name" value="Glycerol uptake facilitator protein"/>
    <property type="match status" value="1"/>
</dbReference>
<comment type="subcellular location">
    <subcellularLocation>
        <location evidence="1">Membrane</location>
        <topology evidence="1">Multi-pass membrane protein</topology>
    </subcellularLocation>
</comment>
<feature type="transmembrane region" description="Helical" evidence="6">
    <location>
        <begin position="347"/>
        <end position="369"/>
    </location>
</feature>
<sequence length="474" mass="52346">MLWGGEFIPGESLTTTVGIVVCFWTIVTTLSLFSRMFLLSLSGNKKSQPTGSDRSSSTPCSLSVFDSSLRLWSPNLNFEIRGLCEHIQLSEPLLLALLDTVATFEVCACGMECWVFRPAGGLFAYMIALALNAVRGCLFTCFDAYGSPCNPWYRFLAGKTEFIWVGITWALQMIGAAAALQFAQFWWSFRWTKFHALRDDLAKSVSATRFSPDPEVRRKVPPDLNVSPAVGFFVEAAGALTEYFLVSLSTCALQIWNGRDCYPSSATACADSATGGALIGYDNDERNTLNLSPTKMRIQLWVSYLIRLLLTLTLTSQCLALTGAYINPANASVQAWGVGGVPPLTHLLVYWIGPLFGVWVSFSLERLFVGSLQRRAPMRRRSFAVQTQAIGEAVELLPSPARSQMLRHKSSSVARSSKRTHSSSSPNLSDCTKSSRRGQCAFSMDDLNRSHFTHESTRKNSCHSPTREQSPSRL</sequence>
<evidence type="ECO:0000256" key="5">
    <source>
        <dbReference type="SAM" id="MobiDB-lite"/>
    </source>
</evidence>
<reference evidence="7" key="1">
    <citation type="submission" date="2024-06" db="EMBL/GenBank/DDBJ databases">
        <authorList>
            <person name="Liu X."/>
            <person name="Lenzi L."/>
            <person name="Haldenby T S."/>
            <person name="Uol C."/>
        </authorList>
    </citation>
    <scope>NUCLEOTIDE SEQUENCE</scope>
</reference>
<proteinExistence type="predicted"/>
<gene>
    <name evidence="7" type="ORF">CDAUBV1_LOCUS7563</name>
</gene>
<feature type="region of interest" description="Disordered" evidence="5">
    <location>
        <begin position="403"/>
        <end position="435"/>
    </location>
</feature>
<feature type="transmembrane region" description="Helical" evidence="6">
    <location>
        <begin position="304"/>
        <end position="327"/>
    </location>
</feature>
<evidence type="ECO:0000256" key="4">
    <source>
        <dbReference type="ARBA" id="ARBA00023136"/>
    </source>
</evidence>
<evidence type="ECO:0000256" key="2">
    <source>
        <dbReference type="ARBA" id="ARBA00022692"/>
    </source>
</evidence>
<dbReference type="SUPFAM" id="SSF81338">
    <property type="entry name" value="Aquaporin-like"/>
    <property type="match status" value="1"/>
</dbReference>
<name>A0AAV2TEC6_CALDB</name>
<dbReference type="GO" id="GO:0005737">
    <property type="term" value="C:cytoplasm"/>
    <property type="evidence" value="ECO:0007669"/>
    <property type="project" value="TreeGrafter"/>
</dbReference>
<accession>A0AAV2TEC6</accession>
<feature type="region of interest" description="Disordered" evidence="5">
    <location>
        <begin position="452"/>
        <end position="474"/>
    </location>
</feature>
<organism evidence="7 8">
    <name type="scientific">Calicophoron daubneyi</name>
    <name type="common">Rumen fluke</name>
    <name type="synonym">Paramphistomum daubneyi</name>
    <dbReference type="NCBI Taxonomy" id="300641"/>
    <lineage>
        <taxon>Eukaryota</taxon>
        <taxon>Metazoa</taxon>
        <taxon>Spiralia</taxon>
        <taxon>Lophotrochozoa</taxon>
        <taxon>Platyhelminthes</taxon>
        <taxon>Trematoda</taxon>
        <taxon>Digenea</taxon>
        <taxon>Plagiorchiida</taxon>
        <taxon>Pronocephalata</taxon>
        <taxon>Paramphistomoidea</taxon>
        <taxon>Paramphistomidae</taxon>
        <taxon>Calicophoron</taxon>
    </lineage>
</organism>
<comment type="caution">
    <text evidence="7">The sequence shown here is derived from an EMBL/GenBank/DDBJ whole genome shotgun (WGS) entry which is preliminary data.</text>
</comment>
<dbReference type="Proteomes" id="UP001497525">
    <property type="component" value="Unassembled WGS sequence"/>
</dbReference>
<keyword evidence="2 6" id="KW-0812">Transmembrane</keyword>
<feature type="transmembrane region" description="Helical" evidence="6">
    <location>
        <begin position="12"/>
        <end position="38"/>
    </location>
</feature>
<dbReference type="GO" id="GO:0015267">
    <property type="term" value="F:channel activity"/>
    <property type="evidence" value="ECO:0007669"/>
    <property type="project" value="TreeGrafter"/>
</dbReference>
<evidence type="ECO:0000256" key="3">
    <source>
        <dbReference type="ARBA" id="ARBA00022989"/>
    </source>
</evidence>